<dbReference type="GO" id="GO:0009251">
    <property type="term" value="P:glucan catabolic process"/>
    <property type="evidence" value="ECO:0007669"/>
    <property type="project" value="TreeGrafter"/>
</dbReference>
<keyword evidence="7" id="KW-0325">Glycoprotein</keyword>
<sequence>ASAVVDQMTIEEKVSVISGQTSTTNGCSGQIPGVPHLGFPGICVNDGPNGLHDIAGVNGYPSAITIGATWNKTLALERGQYMGLESKVKGDE</sequence>
<dbReference type="STRING" id="701091.M2VAM8"/>
<dbReference type="OrthoDB" id="416222at2759"/>
<comment type="catalytic activity">
    <reaction evidence="1">
        <text>Hydrolysis of terminal, non-reducing beta-D-glucosyl residues with release of beta-D-glucose.</text>
        <dbReference type="EC" id="3.2.1.21"/>
    </reaction>
</comment>
<dbReference type="EC" id="3.2.1.21" evidence="4"/>
<evidence type="ECO:0000256" key="7">
    <source>
        <dbReference type="ARBA" id="ARBA00023180"/>
    </source>
</evidence>
<evidence type="ECO:0000256" key="6">
    <source>
        <dbReference type="ARBA" id="ARBA00022801"/>
    </source>
</evidence>
<protein>
    <recommendedName>
        <fullName evidence="4">beta-glucosidase</fullName>
        <ecNumber evidence="4">3.2.1.21</ecNumber>
    </recommendedName>
</protein>
<evidence type="ECO:0000256" key="1">
    <source>
        <dbReference type="ARBA" id="ARBA00000448"/>
    </source>
</evidence>
<comment type="pathway">
    <text evidence="2">Glycan metabolism; cellulose degradation.</text>
</comment>
<feature type="non-terminal residue" evidence="9">
    <location>
        <position position="1"/>
    </location>
</feature>
<evidence type="ECO:0000256" key="2">
    <source>
        <dbReference type="ARBA" id="ARBA00004987"/>
    </source>
</evidence>
<dbReference type="PANTHER" id="PTHR42715:SF5">
    <property type="entry name" value="BETA-GLUCOSIDASE M-RELATED"/>
    <property type="match status" value="1"/>
</dbReference>
<evidence type="ECO:0000313" key="9">
    <source>
        <dbReference type="EMBL" id="EMD96753.1"/>
    </source>
</evidence>
<dbReference type="InterPro" id="IPR017853">
    <property type="entry name" value="GH"/>
</dbReference>
<dbReference type="AlphaFoldDB" id="M2VAM8"/>
<keyword evidence="6 9" id="KW-0378">Hydrolase</keyword>
<dbReference type="PRINTS" id="PR00133">
    <property type="entry name" value="GLHYDRLASE3"/>
</dbReference>
<keyword evidence="10" id="KW-1185">Reference proteome</keyword>
<gene>
    <name evidence="9" type="ORF">COCHEDRAFT_1084883</name>
</gene>
<dbReference type="HOGENOM" id="CLU_2418956_0_0_1"/>
<dbReference type="OMA" id="ICFQDAR"/>
<evidence type="ECO:0000256" key="3">
    <source>
        <dbReference type="ARBA" id="ARBA00005336"/>
    </source>
</evidence>
<evidence type="ECO:0000313" key="10">
    <source>
        <dbReference type="Proteomes" id="UP000016936"/>
    </source>
</evidence>
<evidence type="ECO:0000256" key="8">
    <source>
        <dbReference type="ARBA" id="ARBA00023295"/>
    </source>
</evidence>
<evidence type="ECO:0000256" key="5">
    <source>
        <dbReference type="ARBA" id="ARBA00022729"/>
    </source>
</evidence>
<dbReference type="InterPro" id="IPR001764">
    <property type="entry name" value="Glyco_hydro_3_N"/>
</dbReference>
<name>M2VAM8_COCH5</name>
<reference evidence="10" key="2">
    <citation type="journal article" date="2013" name="PLoS Genet.">
        <title>Comparative genome structure, secondary metabolite, and effector coding capacity across Cochliobolus pathogens.</title>
        <authorList>
            <person name="Condon B.J."/>
            <person name="Leng Y."/>
            <person name="Wu D."/>
            <person name="Bushley K.E."/>
            <person name="Ohm R.A."/>
            <person name="Otillar R."/>
            <person name="Martin J."/>
            <person name="Schackwitz W."/>
            <person name="Grimwood J."/>
            <person name="MohdZainudin N."/>
            <person name="Xue C."/>
            <person name="Wang R."/>
            <person name="Manning V.A."/>
            <person name="Dhillon B."/>
            <person name="Tu Z.J."/>
            <person name="Steffenson B.J."/>
            <person name="Salamov A."/>
            <person name="Sun H."/>
            <person name="Lowry S."/>
            <person name="LaButti K."/>
            <person name="Han J."/>
            <person name="Copeland A."/>
            <person name="Lindquist E."/>
            <person name="Barry K."/>
            <person name="Schmutz J."/>
            <person name="Baker S.E."/>
            <person name="Ciuffetti L.M."/>
            <person name="Grigoriev I.V."/>
            <person name="Zhong S."/>
            <person name="Turgeon B.G."/>
        </authorList>
    </citation>
    <scope>NUCLEOTIDE SEQUENCE [LARGE SCALE GENOMIC DNA]</scope>
    <source>
        <strain evidence="10">C5 / ATCC 48332 / race O</strain>
    </source>
</reference>
<accession>M2VAM8</accession>
<evidence type="ECO:0000256" key="4">
    <source>
        <dbReference type="ARBA" id="ARBA00012744"/>
    </source>
</evidence>
<dbReference type="eggNOG" id="ENOG502QR4D">
    <property type="taxonomic scope" value="Eukaryota"/>
</dbReference>
<proteinExistence type="inferred from homology"/>
<dbReference type="Gene3D" id="3.20.20.300">
    <property type="entry name" value="Glycoside hydrolase, family 3, N-terminal domain"/>
    <property type="match status" value="1"/>
</dbReference>
<dbReference type="Proteomes" id="UP000016936">
    <property type="component" value="Unassembled WGS sequence"/>
</dbReference>
<dbReference type="SUPFAM" id="SSF51445">
    <property type="entry name" value="(Trans)glycosidases"/>
    <property type="match status" value="1"/>
</dbReference>
<keyword evidence="5" id="KW-0732">Signal</keyword>
<reference evidence="9 10" key="1">
    <citation type="journal article" date="2012" name="PLoS Pathog.">
        <title>Diverse lifestyles and strategies of plant pathogenesis encoded in the genomes of eighteen Dothideomycetes fungi.</title>
        <authorList>
            <person name="Ohm R.A."/>
            <person name="Feau N."/>
            <person name="Henrissat B."/>
            <person name="Schoch C.L."/>
            <person name="Horwitz B.A."/>
            <person name="Barry K.W."/>
            <person name="Condon B.J."/>
            <person name="Copeland A.C."/>
            <person name="Dhillon B."/>
            <person name="Glaser F."/>
            <person name="Hesse C.N."/>
            <person name="Kosti I."/>
            <person name="LaButti K."/>
            <person name="Lindquist E.A."/>
            <person name="Lucas S."/>
            <person name="Salamov A.A."/>
            <person name="Bradshaw R.E."/>
            <person name="Ciuffetti L."/>
            <person name="Hamelin R.C."/>
            <person name="Kema G.H.J."/>
            <person name="Lawrence C."/>
            <person name="Scott J.A."/>
            <person name="Spatafora J.W."/>
            <person name="Turgeon B.G."/>
            <person name="de Wit P.J.G.M."/>
            <person name="Zhong S."/>
            <person name="Goodwin S.B."/>
            <person name="Grigoriev I.V."/>
        </authorList>
    </citation>
    <scope>NUCLEOTIDE SEQUENCE [LARGE SCALE GENOMIC DNA]</scope>
    <source>
        <strain evidence="10">C5 / ATCC 48332 / race O</strain>
    </source>
</reference>
<keyword evidence="8" id="KW-0326">Glycosidase</keyword>
<dbReference type="PANTHER" id="PTHR42715">
    <property type="entry name" value="BETA-GLUCOSIDASE"/>
    <property type="match status" value="1"/>
</dbReference>
<dbReference type="InterPro" id="IPR036962">
    <property type="entry name" value="Glyco_hydro_3_N_sf"/>
</dbReference>
<dbReference type="GO" id="GO:0008422">
    <property type="term" value="F:beta-glucosidase activity"/>
    <property type="evidence" value="ECO:0007669"/>
    <property type="project" value="UniProtKB-EC"/>
</dbReference>
<organism evidence="9 10">
    <name type="scientific">Cochliobolus heterostrophus (strain C5 / ATCC 48332 / race O)</name>
    <name type="common">Southern corn leaf blight fungus</name>
    <name type="synonym">Bipolaris maydis</name>
    <dbReference type="NCBI Taxonomy" id="701091"/>
    <lineage>
        <taxon>Eukaryota</taxon>
        <taxon>Fungi</taxon>
        <taxon>Dikarya</taxon>
        <taxon>Ascomycota</taxon>
        <taxon>Pezizomycotina</taxon>
        <taxon>Dothideomycetes</taxon>
        <taxon>Pleosporomycetidae</taxon>
        <taxon>Pleosporales</taxon>
        <taxon>Pleosporineae</taxon>
        <taxon>Pleosporaceae</taxon>
        <taxon>Bipolaris</taxon>
    </lineage>
</organism>
<dbReference type="InterPro" id="IPR050288">
    <property type="entry name" value="Cellulose_deg_GH3"/>
</dbReference>
<comment type="similarity">
    <text evidence="3">Belongs to the glycosyl hydrolase 3 family.</text>
</comment>
<dbReference type="EMBL" id="KB445569">
    <property type="protein sequence ID" value="EMD96753.1"/>
    <property type="molecule type" value="Genomic_DNA"/>
</dbReference>